<organism evidence="3 4">
    <name type="scientific">Candidatus Faecalibacterium gallistercoris</name>
    <dbReference type="NCBI Taxonomy" id="2838579"/>
    <lineage>
        <taxon>Bacteria</taxon>
        <taxon>Bacillati</taxon>
        <taxon>Bacillota</taxon>
        <taxon>Clostridia</taxon>
        <taxon>Eubacteriales</taxon>
        <taxon>Oscillospiraceae</taxon>
        <taxon>Faecalibacterium</taxon>
    </lineage>
</organism>
<comment type="caution">
    <text evidence="3">The sequence shown here is derived from an EMBL/GenBank/DDBJ whole genome shotgun (WGS) entry which is preliminary data.</text>
</comment>
<evidence type="ECO:0000259" key="2">
    <source>
        <dbReference type="PROSITE" id="PS50943"/>
    </source>
</evidence>
<proteinExistence type="predicted"/>
<evidence type="ECO:0000313" key="4">
    <source>
        <dbReference type="Proteomes" id="UP000824065"/>
    </source>
</evidence>
<dbReference type="GO" id="GO:0003677">
    <property type="term" value="F:DNA binding"/>
    <property type="evidence" value="ECO:0007669"/>
    <property type="project" value="UniProtKB-KW"/>
</dbReference>
<dbReference type="InterPro" id="IPR001387">
    <property type="entry name" value="Cro/C1-type_HTH"/>
</dbReference>
<gene>
    <name evidence="3" type="ORF">H9725_01005</name>
</gene>
<dbReference type="EMBL" id="DXBJ01000008">
    <property type="protein sequence ID" value="HIZ57159.1"/>
    <property type="molecule type" value="Genomic_DNA"/>
</dbReference>
<dbReference type="Proteomes" id="UP000824065">
    <property type="component" value="Unassembled WGS sequence"/>
</dbReference>
<dbReference type="PANTHER" id="PTHR46558:SF11">
    <property type="entry name" value="HTH-TYPE TRANSCRIPTIONAL REGULATOR XRE"/>
    <property type="match status" value="1"/>
</dbReference>
<accession>A0A9D2FED8</accession>
<dbReference type="SUPFAM" id="SSF47413">
    <property type="entry name" value="lambda repressor-like DNA-binding domains"/>
    <property type="match status" value="1"/>
</dbReference>
<dbReference type="InterPro" id="IPR010982">
    <property type="entry name" value="Lambda_DNA-bd_dom_sf"/>
</dbReference>
<name>A0A9D2FED8_9FIRM</name>
<sequence length="127" mass="14045">MYEFDLGLKIKSYRISINLTQAQFGERIGVSGAAVSFYETGTRTPSHRVLMRIANVMGVSIDSLLGKAMFDPVSPPADNAVTLDITRLTAEQRRIVRRTVELFDAYNRLQQETALPGPLDGEAAVQE</sequence>
<dbReference type="PROSITE" id="PS50943">
    <property type="entry name" value="HTH_CROC1"/>
    <property type="match status" value="1"/>
</dbReference>
<dbReference type="PANTHER" id="PTHR46558">
    <property type="entry name" value="TRACRIPTIONAL REGULATORY PROTEIN-RELATED-RELATED"/>
    <property type="match status" value="1"/>
</dbReference>
<dbReference type="CDD" id="cd00093">
    <property type="entry name" value="HTH_XRE"/>
    <property type="match status" value="1"/>
</dbReference>
<protein>
    <submittedName>
        <fullName evidence="3">Helix-turn-helix domain-containing protein</fullName>
    </submittedName>
</protein>
<dbReference type="Gene3D" id="1.10.260.40">
    <property type="entry name" value="lambda repressor-like DNA-binding domains"/>
    <property type="match status" value="1"/>
</dbReference>
<evidence type="ECO:0000313" key="3">
    <source>
        <dbReference type="EMBL" id="HIZ57159.1"/>
    </source>
</evidence>
<reference evidence="3" key="2">
    <citation type="submission" date="2021-04" db="EMBL/GenBank/DDBJ databases">
        <authorList>
            <person name="Gilroy R."/>
        </authorList>
    </citation>
    <scope>NUCLEOTIDE SEQUENCE</scope>
    <source>
        <strain evidence="3">ChiBcec16-3735</strain>
    </source>
</reference>
<keyword evidence="1" id="KW-0238">DNA-binding</keyword>
<dbReference type="Pfam" id="PF01381">
    <property type="entry name" value="HTH_3"/>
    <property type="match status" value="1"/>
</dbReference>
<evidence type="ECO:0000256" key="1">
    <source>
        <dbReference type="ARBA" id="ARBA00023125"/>
    </source>
</evidence>
<feature type="domain" description="HTH cro/C1-type" evidence="2">
    <location>
        <begin position="10"/>
        <end position="64"/>
    </location>
</feature>
<reference evidence="3" key="1">
    <citation type="journal article" date="2021" name="PeerJ">
        <title>Extensive microbial diversity within the chicken gut microbiome revealed by metagenomics and culture.</title>
        <authorList>
            <person name="Gilroy R."/>
            <person name="Ravi A."/>
            <person name="Getino M."/>
            <person name="Pursley I."/>
            <person name="Horton D.L."/>
            <person name="Alikhan N.F."/>
            <person name="Baker D."/>
            <person name="Gharbi K."/>
            <person name="Hall N."/>
            <person name="Watson M."/>
            <person name="Adriaenssens E.M."/>
            <person name="Foster-Nyarko E."/>
            <person name="Jarju S."/>
            <person name="Secka A."/>
            <person name="Antonio M."/>
            <person name="Oren A."/>
            <person name="Chaudhuri R.R."/>
            <person name="La Ragione R."/>
            <person name="Hildebrand F."/>
            <person name="Pallen M.J."/>
        </authorList>
    </citation>
    <scope>NUCLEOTIDE SEQUENCE</scope>
    <source>
        <strain evidence="3">ChiBcec16-3735</strain>
    </source>
</reference>
<dbReference type="SMART" id="SM00530">
    <property type="entry name" value="HTH_XRE"/>
    <property type="match status" value="1"/>
</dbReference>
<dbReference type="AlphaFoldDB" id="A0A9D2FED8"/>